<evidence type="ECO:0000259" key="12">
    <source>
        <dbReference type="Pfam" id="PF02767"/>
    </source>
</evidence>
<reference evidence="14 15" key="1">
    <citation type="submission" date="2018-05" db="EMBL/GenBank/DDBJ databases">
        <title>Coraliomargarita sinensis sp. nov., isolated from a marine solar saltern.</title>
        <authorList>
            <person name="Zhou L.Y."/>
        </authorList>
    </citation>
    <scope>NUCLEOTIDE SEQUENCE [LARGE SCALE GENOMIC DNA]</scope>
    <source>
        <strain evidence="14 15">WN38</strain>
    </source>
</reference>
<dbReference type="AlphaFoldDB" id="A0A317ZKB7"/>
<feature type="domain" description="DNA polymerase III beta sliding clamp C-terminal" evidence="13">
    <location>
        <begin position="255"/>
        <end position="372"/>
    </location>
</feature>
<dbReference type="GO" id="GO:0005737">
    <property type="term" value="C:cytoplasm"/>
    <property type="evidence" value="ECO:0007669"/>
    <property type="project" value="UniProtKB-SubCell"/>
</dbReference>
<evidence type="ECO:0000259" key="11">
    <source>
        <dbReference type="Pfam" id="PF00712"/>
    </source>
</evidence>
<evidence type="ECO:0000256" key="9">
    <source>
        <dbReference type="ARBA" id="ARBA00023125"/>
    </source>
</evidence>
<dbReference type="InterPro" id="IPR022634">
    <property type="entry name" value="DNA_polIII_beta_N"/>
</dbReference>
<dbReference type="PANTHER" id="PTHR30478:SF0">
    <property type="entry name" value="BETA SLIDING CLAMP"/>
    <property type="match status" value="1"/>
</dbReference>
<name>A0A317ZKB7_9BACT</name>
<dbReference type="GO" id="GO:0006271">
    <property type="term" value="P:DNA strand elongation involved in DNA replication"/>
    <property type="evidence" value="ECO:0007669"/>
    <property type="project" value="TreeGrafter"/>
</dbReference>
<keyword evidence="9" id="KW-0238">DNA-binding</keyword>
<dbReference type="Pfam" id="PF00712">
    <property type="entry name" value="DNA_pol3_beta"/>
    <property type="match status" value="1"/>
</dbReference>
<dbReference type="PIRSF" id="PIRSF000804">
    <property type="entry name" value="DNA_pol_III_b"/>
    <property type="match status" value="1"/>
</dbReference>
<dbReference type="SUPFAM" id="SSF55979">
    <property type="entry name" value="DNA clamp"/>
    <property type="match status" value="3"/>
</dbReference>
<evidence type="ECO:0000256" key="5">
    <source>
        <dbReference type="ARBA" id="ARBA00022679"/>
    </source>
</evidence>
<dbReference type="Pfam" id="PF02767">
    <property type="entry name" value="DNA_pol3_beta_2"/>
    <property type="match status" value="1"/>
</dbReference>
<comment type="function">
    <text evidence="10">Confers DNA tethering and processivity to DNA polymerases and other proteins. Acts as a clamp, forming a ring around DNA (a reaction catalyzed by the clamp-loading complex) which diffuses in an ATP-independent manner freely and bidirectionally along dsDNA. Initially characterized for its ability to contact the catalytic subunit of DNA polymerase III (Pol III), a complex, multichain enzyme responsible for most of the replicative synthesis in bacteria; Pol III exhibits 3'-5' exonuclease proofreading activity. The beta chain is required for initiation of replication as well as for processivity of DNA replication.</text>
</comment>
<dbReference type="SMART" id="SM00480">
    <property type="entry name" value="POL3Bc"/>
    <property type="match status" value="1"/>
</dbReference>
<evidence type="ECO:0000256" key="8">
    <source>
        <dbReference type="ARBA" id="ARBA00022932"/>
    </source>
</evidence>
<evidence type="ECO:0000256" key="7">
    <source>
        <dbReference type="ARBA" id="ARBA00022705"/>
    </source>
</evidence>
<dbReference type="GO" id="GO:0003887">
    <property type="term" value="F:DNA-directed DNA polymerase activity"/>
    <property type="evidence" value="ECO:0007669"/>
    <property type="project" value="UniProtKB-UniRule"/>
</dbReference>
<evidence type="ECO:0000256" key="10">
    <source>
        <dbReference type="PIRNR" id="PIRNR000804"/>
    </source>
</evidence>
<dbReference type="OrthoDB" id="8421503at2"/>
<gene>
    <name evidence="14" type="primary">dnaN</name>
    <name evidence="14" type="ORF">DDZ13_00920</name>
</gene>
<evidence type="ECO:0000259" key="13">
    <source>
        <dbReference type="Pfam" id="PF02768"/>
    </source>
</evidence>
<keyword evidence="15" id="KW-1185">Reference proteome</keyword>
<keyword evidence="5 10" id="KW-0808">Transferase</keyword>
<dbReference type="InterPro" id="IPR001001">
    <property type="entry name" value="DNA_polIII_beta"/>
</dbReference>
<dbReference type="InParanoid" id="A0A317ZKB7"/>
<protein>
    <recommendedName>
        <fullName evidence="3 10">Beta sliding clamp</fullName>
    </recommendedName>
</protein>
<keyword evidence="6 10" id="KW-0548">Nucleotidyltransferase</keyword>
<dbReference type="InterPro" id="IPR046938">
    <property type="entry name" value="DNA_clamp_sf"/>
</dbReference>
<evidence type="ECO:0000256" key="6">
    <source>
        <dbReference type="ARBA" id="ARBA00022695"/>
    </source>
</evidence>
<organism evidence="14 15">
    <name type="scientific">Coraliomargarita sinensis</name>
    <dbReference type="NCBI Taxonomy" id="2174842"/>
    <lineage>
        <taxon>Bacteria</taxon>
        <taxon>Pseudomonadati</taxon>
        <taxon>Verrucomicrobiota</taxon>
        <taxon>Opitutia</taxon>
        <taxon>Puniceicoccales</taxon>
        <taxon>Coraliomargaritaceae</taxon>
        <taxon>Coraliomargarita</taxon>
    </lineage>
</organism>
<evidence type="ECO:0000313" key="14">
    <source>
        <dbReference type="EMBL" id="PXA05462.1"/>
    </source>
</evidence>
<feature type="domain" description="DNA polymerase III beta sliding clamp central" evidence="12">
    <location>
        <begin position="129"/>
        <end position="253"/>
    </location>
</feature>
<sequence>MKFQINQDHFSNGLQQVLNVVATRSTMPILSNVLIEASEGHISLTTTNLDLGIRCRIKAEVSDAGSITLPVRKLATIVRELPQSDVFVESGDNNQTKITSGGSHFKIMGISAEEFPPLPSFENRKVFELSQEEIVSMLKSVSYAQSTDENRYILNGVYFNFADEKLTLVATDGRRLGLTALETEISEDNAGSLILPAKTVAELERLLGKGEKVKVAFNDRQAAFEIAIDDTGDSGLTDHLYLVSKVVEGNYPNYRQVIPKETEHRVKIERELMLECVHRAALVTSEKNNSVKLKVSKNLLEISGSSSEYGESHESMAIAYDGPEVQVAFNPQFLMEPLKALTKDEVFFEFKDELSPGLFKTLDNFICVIMPLRLN</sequence>
<keyword evidence="4 10" id="KW-0963">Cytoplasm</keyword>
<accession>A0A317ZKB7</accession>
<evidence type="ECO:0000313" key="15">
    <source>
        <dbReference type="Proteomes" id="UP000247099"/>
    </source>
</evidence>
<comment type="subcellular location">
    <subcellularLocation>
        <location evidence="1 10">Cytoplasm</location>
    </subcellularLocation>
</comment>
<keyword evidence="7 10" id="KW-0235">DNA replication</keyword>
<dbReference type="Gene3D" id="3.70.10.10">
    <property type="match status" value="1"/>
</dbReference>
<dbReference type="Pfam" id="PF02768">
    <property type="entry name" value="DNA_pol3_beta_3"/>
    <property type="match status" value="1"/>
</dbReference>
<dbReference type="FunCoup" id="A0A317ZKB7">
    <property type="interactions" value="315"/>
</dbReference>
<dbReference type="RefSeq" id="WP_110129541.1">
    <property type="nucleotide sequence ID" value="NZ_QHJQ01000001.1"/>
</dbReference>
<dbReference type="InterPro" id="IPR022635">
    <property type="entry name" value="DNA_polIII_beta_C"/>
</dbReference>
<dbReference type="InterPro" id="IPR022637">
    <property type="entry name" value="DNA_polIII_beta_cen"/>
</dbReference>
<evidence type="ECO:0000256" key="3">
    <source>
        <dbReference type="ARBA" id="ARBA00021035"/>
    </source>
</evidence>
<evidence type="ECO:0000256" key="4">
    <source>
        <dbReference type="ARBA" id="ARBA00022490"/>
    </source>
</evidence>
<comment type="subunit">
    <text evidence="10">Forms a ring-shaped head-to-tail homodimer around DNA.</text>
</comment>
<evidence type="ECO:0000256" key="1">
    <source>
        <dbReference type="ARBA" id="ARBA00004496"/>
    </source>
</evidence>
<dbReference type="GO" id="GO:0009360">
    <property type="term" value="C:DNA polymerase III complex"/>
    <property type="evidence" value="ECO:0007669"/>
    <property type="project" value="InterPro"/>
</dbReference>
<dbReference type="CDD" id="cd00140">
    <property type="entry name" value="beta_clamp"/>
    <property type="match status" value="1"/>
</dbReference>
<dbReference type="PANTHER" id="PTHR30478">
    <property type="entry name" value="DNA POLYMERASE III SUBUNIT BETA"/>
    <property type="match status" value="1"/>
</dbReference>
<comment type="caution">
    <text evidence="14">The sequence shown here is derived from an EMBL/GenBank/DDBJ whole genome shotgun (WGS) entry which is preliminary data.</text>
</comment>
<dbReference type="NCBIfam" id="TIGR00663">
    <property type="entry name" value="dnan"/>
    <property type="match status" value="1"/>
</dbReference>
<dbReference type="Proteomes" id="UP000247099">
    <property type="component" value="Unassembled WGS sequence"/>
</dbReference>
<proteinExistence type="inferred from homology"/>
<keyword evidence="8 10" id="KW-0239">DNA-directed DNA polymerase</keyword>
<dbReference type="Gene3D" id="3.10.150.10">
    <property type="entry name" value="DNA Polymerase III, subunit A, domain 2"/>
    <property type="match status" value="1"/>
</dbReference>
<evidence type="ECO:0000256" key="2">
    <source>
        <dbReference type="ARBA" id="ARBA00010752"/>
    </source>
</evidence>
<comment type="similarity">
    <text evidence="2 10">Belongs to the beta sliding clamp family.</text>
</comment>
<dbReference type="GO" id="GO:0003677">
    <property type="term" value="F:DNA binding"/>
    <property type="evidence" value="ECO:0007669"/>
    <property type="project" value="UniProtKB-UniRule"/>
</dbReference>
<dbReference type="EMBL" id="QHJQ01000001">
    <property type="protein sequence ID" value="PXA05462.1"/>
    <property type="molecule type" value="Genomic_DNA"/>
</dbReference>
<dbReference type="GO" id="GO:0008408">
    <property type="term" value="F:3'-5' exonuclease activity"/>
    <property type="evidence" value="ECO:0007669"/>
    <property type="project" value="InterPro"/>
</dbReference>
<feature type="domain" description="DNA polymerase III beta sliding clamp N-terminal" evidence="11">
    <location>
        <begin position="1"/>
        <end position="119"/>
    </location>
</feature>